<keyword evidence="3" id="KW-1185">Reference proteome</keyword>
<dbReference type="Gene3D" id="1.20.1280.50">
    <property type="match status" value="1"/>
</dbReference>
<sequence length="598" mass="70042">MLNRSKPFVPVDVWLSITSHLQPQDVLNASMTCRDWYIGLAHQLVWQPLYDTVLPGYPSKHFLIPNSVENVRRLDFIPLDGNEPHFLDHWPQSWKQRTIYVQHIIHVQSSAVVVLRKKTNSFEEDIDDEPFNDISKINDMEQYLDSPHPIDLVIFMYYFAHHLRVKQPEQWMELTMPLASGMQFDADWTWKNMINKFDIKQFDRECAKVRPKRMENFPQSAAAFFFSLKLAPFARYSEYGCDGHMDGLFVMLSKNDLPPSDLPDHIANNEYLINFNNVCNGLGKVFYVSVTESYHYQIHHVSESFTDYFIHYTGVALEYGSVPQYQQDMGANDLIVPLSRDQSPRASILLPQPKDWDIGNYLPTYFTQEPDITLPYLFDNLDRRYSPELKATKPYPPFDNPDAIKFDYPPYDLFNGVMRMNWKPYHDLLTRLSPKMNRLADFGSGKLPERKHIEINQDIYDILQRKAQEWIAQTPSTIGTTRHFTEVEVEQIKQKTATLQHLVQLHQRCLPICLYCTYSPSSLEYIETQKFLQDHMNGIALGTPKYSADDLDVIAARLQYQLNGLGCQIGRFPVRNVWYRVENRDLSNLDEFTWEYLE</sequence>
<name>A0A8H7Q5Z8_9FUNG</name>
<accession>A0A8H7Q5Z8</accession>
<dbReference type="AlphaFoldDB" id="A0A8H7Q5Z8"/>
<dbReference type="SUPFAM" id="SSF81383">
    <property type="entry name" value="F-box domain"/>
    <property type="match status" value="1"/>
</dbReference>
<dbReference type="OrthoDB" id="2373227at2759"/>
<evidence type="ECO:0000313" key="3">
    <source>
        <dbReference type="Proteomes" id="UP000612746"/>
    </source>
</evidence>
<protein>
    <recommendedName>
        <fullName evidence="1">F-box domain-containing protein</fullName>
    </recommendedName>
</protein>
<gene>
    <name evidence="2" type="ORF">INT44_002131</name>
</gene>
<dbReference type="Pfam" id="PF12937">
    <property type="entry name" value="F-box-like"/>
    <property type="match status" value="1"/>
</dbReference>
<dbReference type="EMBL" id="JAEPRA010000005">
    <property type="protein sequence ID" value="KAG2185341.1"/>
    <property type="molecule type" value="Genomic_DNA"/>
</dbReference>
<evidence type="ECO:0000313" key="2">
    <source>
        <dbReference type="EMBL" id="KAG2185341.1"/>
    </source>
</evidence>
<proteinExistence type="predicted"/>
<dbReference type="InterPro" id="IPR001810">
    <property type="entry name" value="F-box_dom"/>
</dbReference>
<comment type="caution">
    <text evidence="2">The sequence shown here is derived from an EMBL/GenBank/DDBJ whole genome shotgun (WGS) entry which is preliminary data.</text>
</comment>
<organism evidence="2 3">
    <name type="scientific">Umbelopsis vinacea</name>
    <dbReference type="NCBI Taxonomy" id="44442"/>
    <lineage>
        <taxon>Eukaryota</taxon>
        <taxon>Fungi</taxon>
        <taxon>Fungi incertae sedis</taxon>
        <taxon>Mucoromycota</taxon>
        <taxon>Mucoromycotina</taxon>
        <taxon>Umbelopsidomycetes</taxon>
        <taxon>Umbelopsidales</taxon>
        <taxon>Umbelopsidaceae</taxon>
        <taxon>Umbelopsis</taxon>
    </lineage>
</organism>
<dbReference type="InterPro" id="IPR036047">
    <property type="entry name" value="F-box-like_dom_sf"/>
</dbReference>
<reference evidence="2" key="1">
    <citation type="submission" date="2020-12" db="EMBL/GenBank/DDBJ databases">
        <title>Metabolic potential, ecology and presence of endohyphal bacteria is reflected in genomic diversity of Mucoromycotina.</title>
        <authorList>
            <person name="Muszewska A."/>
            <person name="Okrasinska A."/>
            <person name="Steczkiewicz K."/>
            <person name="Drgas O."/>
            <person name="Orlowska M."/>
            <person name="Perlinska-Lenart U."/>
            <person name="Aleksandrzak-Piekarczyk T."/>
            <person name="Szatraj K."/>
            <person name="Zielenkiewicz U."/>
            <person name="Pilsyk S."/>
            <person name="Malc E."/>
            <person name="Mieczkowski P."/>
            <person name="Kruszewska J.S."/>
            <person name="Biernat P."/>
            <person name="Pawlowska J."/>
        </authorList>
    </citation>
    <scope>NUCLEOTIDE SEQUENCE</scope>
    <source>
        <strain evidence="2">WA0000051536</strain>
    </source>
</reference>
<dbReference type="Proteomes" id="UP000612746">
    <property type="component" value="Unassembled WGS sequence"/>
</dbReference>
<feature type="domain" description="F-box" evidence="1">
    <location>
        <begin position="10"/>
        <end position="49"/>
    </location>
</feature>
<dbReference type="CDD" id="cd09917">
    <property type="entry name" value="F-box_SF"/>
    <property type="match status" value="1"/>
</dbReference>
<evidence type="ECO:0000259" key="1">
    <source>
        <dbReference type="Pfam" id="PF12937"/>
    </source>
</evidence>